<keyword evidence="1" id="KW-0175">Coiled coil</keyword>
<evidence type="ECO:0000256" key="1">
    <source>
        <dbReference type="SAM" id="Coils"/>
    </source>
</evidence>
<evidence type="ECO:0000313" key="6">
    <source>
        <dbReference type="EMBL" id="EFC49400.1"/>
    </source>
</evidence>
<feature type="region of interest" description="Disordered" evidence="2">
    <location>
        <begin position="629"/>
        <end position="650"/>
    </location>
</feature>
<dbReference type="InterPro" id="IPR042201">
    <property type="entry name" value="FH2_Formin_sf"/>
</dbReference>
<dbReference type="GeneID" id="8852617"/>
<gene>
    <name evidence="6" type="ORF">NAEGRDRAFT_62754</name>
</gene>
<keyword evidence="3" id="KW-0812">Transmembrane</keyword>
<feature type="domain" description="FH2" evidence="5">
    <location>
        <begin position="578"/>
        <end position="978"/>
    </location>
</feature>
<dbReference type="PANTHER" id="PTHR45725">
    <property type="entry name" value="FORMIN HOMOLOGY 2 FAMILY MEMBER"/>
    <property type="match status" value="1"/>
</dbReference>
<dbReference type="STRING" id="5762.D2V201"/>
<feature type="domain" description="C2 tensin-type" evidence="4">
    <location>
        <begin position="177"/>
        <end position="336"/>
    </location>
</feature>
<dbReference type="RefSeq" id="XP_002682144.1">
    <property type="nucleotide sequence ID" value="XM_002682098.1"/>
</dbReference>
<dbReference type="InParanoid" id="D2V201"/>
<dbReference type="PROSITE" id="PS51444">
    <property type="entry name" value="FH2"/>
    <property type="match status" value="1"/>
</dbReference>
<dbReference type="OrthoDB" id="1668162at2759"/>
<sequence>MEQLLKDKYGDVMVINFTRQFVSNQSGINTSLNTSSSSDLNTSITEITTLASISHFERITHLFEMCKTMYNFITNKTTNQGVIVIVANAQYTCFALLLIASFLSYIEDNEFRSKRNYRTTLEAYYELKKYITEKPIGKVLGSLYTKQQIDLIATFEPSVVRYCKYFNYLTRVPLPEIQLMSLDSIVLSTLDVFKKDANRKQRPQQEDLLNFNDTASGIYFVVKQNNQIVYSTYGTQPESITSLAGVGDRKVEPVGNNHFPIPKQACKLIGDFILFGYQMDELGTIQQLFRYTYNTVFLQTQDNGNILCIEKNRLDWAHTNNEIVDNIKIQLKFSFVKKEIDSSAELKVNTYRTELDSTVKSCPYYLKGNKVAIRLAHITNQSHRRNMKNLISEMEVFTQNKDTMLKKIESKSPNKRIFSEMEQIDQLTNIFSELHVGRTPAKLNKRYQGLLTPDSSSKLRLMSSPRSARRSSSKKNNLTPMREQNLLHFTPPSAKHNPNKENECVLLDMNDPVLTSCLSPIKPYKPSTIPPPPMMGSVPPPPTLSVVPPPPPLQPVNLNVPPPPPMMMGGIPTLKKPLIIKKVEDNNIKKLHWQPIKVVSNNSVWNNSSIDENILDLGEFQKMFSREDATAKTPMKPKSSVPATPTNQGILDMGTNRNVEIILNSLFKTFSNDQITEFINILDTSVLSIQHVDNLKRLVNIANELASKKKELEAKEKLLRTEEFLLSLLSVKNIEAKVNVIGYMHTFESTLDNLTLKIKRKQEAIRIVRTSESFAKVLKYVLTVGNYMNRGKKQLEAANGFHISILPKLGDTKSTNKEMTLMHYLVGVLEKDSIDTLCFEKELESAGVCTFGVSITVDSIDILFKEFKQIQDRIEYLHQVGAKNERELYETRLNTFYSRCAPTLPSVVEAYESLKNSYKECCEYFHFACSKSSKEEEDEFFAYIKDFTTQYKKAKKDIEQKRMAETKLAMQRTSSLSQLSKKRKTAVEQQQQQQQDENILTTPSKSCLNMTVC</sequence>
<evidence type="ECO:0000256" key="2">
    <source>
        <dbReference type="SAM" id="MobiDB-lite"/>
    </source>
</evidence>
<dbReference type="Gene3D" id="1.20.58.2220">
    <property type="entry name" value="Formin, FH2 domain"/>
    <property type="match status" value="1"/>
</dbReference>
<keyword evidence="3" id="KW-0472">Membrane</keyword>
<name>D2V201_NAEGR</name>
<dbReference type="OMA" id="ECCEYFH"/>
<dbReference type="AlphaFoldDB" id="D2V201"/>
<dbReference type="VEuPathDB" id="AmoebaDB:NAEGRDRAFT_62754"/>
<proteinExistence type="predicted"/>
<dbReference type="eggNOG" id="KOG1923">
    <property type="taxonomic scope" value="Eukaryota"/>
</dbReference>
<evidence type="ECO:0000259" key="5">
    <source>
        <dbReference type="PROSITE" id="PS51444"/>
    </source>
</evidence>
<dbReference type="InterPro" id="IPR051425">
    <property type="entry name" value="Formin_Homology"/>
</dbReference>
<accession>D2V201</accession>
<organism evidence="7">
    <name type="scientific">Naegleria gruberi</name>
    <name type="common">Amoeba</name>
    <dbReference type="NCBI Taxonomy" id="5762"/>
    <lineage>
        <taxon>Eukaryota</taxon>
        <taxon>Discoba</taxon>
        <taxon>Heterolobosea</taxon>
        <taxon>Tetramitia</taxon>
        <taxon>Eutetramitia</taxon>
        <taxon>Vahlkampfiidae</taxon>
        <taxon>Naegleria</taxon>
    </lineage>
</organism>
<feature type="region of interest" description="Disordered" evidence="2">
    <location>
        <begin position="972"/>
        <end position="998"/>
    </location>
</feature>
<dbReference type="PROSITE" id="PS51182">
    <property type="entry name" value="C2_TENSIN"/>
    <property type="match status" value="1"/>
</dbReference>
<evidence type="ECO:0000256" key="3">
    <source>
        <dbReference type="SAM" id="Phobius"/>
    </source>
</evidence>
<keyword evidence="7" id="KW-1185">Reference proteome</keyword>
<dbReference type="InterPro" id="IPR014020">
    <property type="entry name" value="Tensin_C2-dom"/>
</dbReference>
<evidence type="ECO:0000259" key="4">
    <source>
        <dbReference type="PROSITE" id="PS51182"/>
    </source>
</evidence>
<dbReference type="Pfam" id="PF02181">
    <property type="entry name" value="FH2"/>
    <property type="match status" value="1"/>
</dbReference>
<dbReference type="EMBL" id="GG738848">
    <property type="protein sequence ID" value="EFC49400.1"/>
    <property type="molecule type" value="Genomic_DNA"/>
</dbReference>
<evidence type="ECO:0000313" key="7">
    <source>
        <dbReference type="Proteomes" id="UP000006671"/>
    </source>
</evidence>
<dbReference type="PANTHER" id="PTHR45725:SF1">
    <property type="entry name" value="DISHEVELLED ASSOCIATED ACTIVATOR OF MORPHOGENESIS, ISOFORM D"/>
    <property type="match status" value="1"/>
</dbReference>
<dbReference type="InterPro" id="IPR015425">
    <property type="entry name" value="FH2_Formin"/>
</dbReference>
<feature type="coiled-coil region" evidence="1">
    <location>
        <begin position="695"/>
        <end position="764"/>
    </location>
</feature>
<keyword evidence="3" id="KW-1133">Transmembrane helix</keyword>
<dbReference type="KEGG" id="ngr:NAEGRDRAFT_62754"/>
<dbReference type="SUPFAM" id="SSF101447">
    <property type="entry name" value="Formin homology 2 domain (FH2 domain)"/>
    <property type="match status" value="1"/>
</dbReference>
<protein>
    <submittedName>
        <fullName evidence="6">FH2 domain-containing protein</fullName>
    </submittedName>
</protein>
<feature type="region of interest" description="Disordered" evidence="2">
    <location>
        <begin position="454"/>
        <end position="498"/>
    </location>
</feature>
<dbReference type="SMART" id="SM00498">
    <property type="entry name" value="FH2"/>
    <property type="match status" value="1"/>
</dbReference>
<feature type="transmembrane region" description="Helical" evidence="3">
    <location>
        <begin position="82"/>
        <end position="106"/>
    </location>
</feature>
<dbReference type="Proteomes" id="UP000006671">
    <property type="component" value="Unassembled WGS sequence"/>
</dbReference>
<reference evidence="6 7" key="1">
    <citation type="journal article" date="2010" name="Cell">
        <title>The genome of Naegleria gruberi illuminates early eukaryotic versatility.</title>
        <authorList>
            <person name="Fritz-Laylin L.K."/>
            <person name="Prochnik S.E."/>
            <person name="Ginger M.L."/>
            <person name="Dacks J.B."/>
            <person name="Carpenter M.L."/>
            <person name="Field M.C."/>
            <person name="Kuo A."/>
            <person name="Paredez A."/>
            <person name="Chapman J."/>
            <person name="Pham J."/>
            <person name="Shu S."/>
            <person name="Neupane R."/>
            <person name="Cipriano M."/>
            <person name="Mancuso J."/>
            <person name="Tu H."/>
            <person name="Salamov A."/>
            <person name="Lindquist E."/>
            <person name="Shapiro H."/>
            <person name="Lucas S."/>
            <person name="Grigoriev I.V."/>
            <person name="Cande W.Z."/>
            <person name="Fulton C."/>
            <person name="Rokhsar D.S."/>
            <person name="Dawson S.C."/>
        </authorList>
    </citation>
    <scope>NUCLEOTIDE SEQUENCE [LARGE SCALE GENOMIC DNA]</scope>
    <source>
        <strain evidence="6 7">NEG-M</strain>
    </source>
</reference>